<evidence type="ECO:0000313" key="4">
    <source>
        <dbReference type="Proteomes" id="UP000295620"/>
    </source>
</evidence>
<keyword evidence="1" id="KW-0175">Coiled coil</keyword>
<keyword evidence="3" id="KW-0371">Homeobox</keyword>
<dbReference type="InterPro" id="IPR009057">
    <property type="entry name" value="Homeodomain-like_sf"/>
</dbReference>
<feature type="coiled-coil region" evidence="1">
    <location>
        <begin position="129"/>
        <end position="163"/>
    </location>
</feature>
<sequence length="179" mass="20549">METKETEFIVGPRSNPNQHFDKRLISHIVSLVEQGVPRKDLIREYGMSSRTLEEWLSKHGYRSGIKSYTQAERRSVVRAVESGMSIKEALIVFNISSRTVINHWIKRFKEENAELNSINPPVMPKKETSESNNTELRALQKALDEANLKIRALDTMIDIAEEQLKIDIRKKSGARQSSK</sequence>
<evidence type="ECO:0000256" key="1">
    <source>
        <dbReference type="SAM" id="Coils"/>
    </source>
</evidence>
<organism evidence="3 4">
    <name type="scientific">Pedobacter metabolipauper</name>
    <dbReference type="NCBI Taxonomy" id="425513"/>
    <lineage>
        <taxon>Bacteria</taxon>
        <taxon>Pseudomonadati</taxon>
        <taxon>Bacteroidota</taxon>
        <taxon>Sphingobacteriia</taxon>
        <taxon>Sphingobacteriales</taxon>
        <taxon>Sphingobacteriaceae</taxon>
        <taxon>Pedobacter</taxon>
    </lineage>
</organism>
<dbReference type="AlphaFoldDB" id="A0A4R6T2F5"/>
<evidence type="ECO:0000313" key="3">
    <source>
        <dbReference type="EMBL" id="TDQ11888.1"/>
    </source>
</evidence>
<keyword evidence="3" id="KW-0238">DNA-binding</keyword>
<dbReference type="Proteomes" id="UP000295620">
    <property type="component" value="Unassembled WGS sequence"/>
</dbReference>
<comment type="caution">
    <text evidence="3">The sequence shown here is derived from an EMBL/GenBank/DDBJ whole genome shotgun (WGS) entry which is preliminary data.</text>
</comment>
<protein>
    <submittedName>
        <fullName evidence="3">Homeodomain-like domain-containing protein</fullName>
    </submittedName>
</protein>
<dbReference type="OrthoDB" id="883575at2"/>
<reference evidence="3 4" key="1">
    <citation type="submission" date="2019-03" db="EMBL/GenBank/DDBJ databases">
        <title>Genomic Encyclopedia of Archaeal and Bacterial Type Strains, Phase II (KMG-II): from individual species to whole genera.</title>
        <authorList>
            <person name="Goeker M."/>
        </authorList>
    </citation>
    <scope>NUCLEOTIDE SEQUENCE [LARGE SCALE GENOMIC DNA]</scope>
    <source>
        <strain evidence="3 4">DSM 19035</strain>
    </source>
</reference>
<feature type="domain" description="Insertion element IS150 protein InsJ-like helix-turn-helix" evidence="2">
    <location>
        <begin position="72"/>
        <end position="112"/>
    </location>
</feature>
<proteinExistence type="predicted"/>
<dbReference type="Pfam" id="PF13518">
    <property type="entry name" value="HTH_28"/>
    <property type="match status" value="1"/>
</dbReference>
<dbReference type="EMBL" id="SNYC01000003">
    <property type="protein sequence ID" value="TDQ11888.1"/>
    <property type="molecule type" value="Genomic_DNA"/>
</dbReference>
<evidence type="ECO:0000259" key="2">
    <source>
        <dbReference type="Pfam" id="PF13518"/>
    </source>
</evidence>
<dbReference type="InterPro" id="IPR055247">
    <property type="entry name" value="InsJ-like_HTH"/>
</dbReference>
<name>A0A4R6T2F5_9SPHI</name>
<dbReference type="SUPFAM" id="SSF46689">
    <property type="entry name" value="Homeodomain-like"/>
    <property type="match status" value="1"/>
</dbReference>
<dbReference type="GO" id="GO:0003677">
    <property type="term" value="F:DNA binding"/>
    <property type="evidence" value="ECO:0007669"/>
    <property type="project" value="UniProtKB-KW"/>
</dbReference>
<keyword evidence="4" id="KW-1185">Reference proteome</keyword>
<gene>
    <name evidence="3" type="ORF">ATK78_1018</name>
</gene>
<accession>A0A4R6T2F5</accession>
<dbReference type="RefSeq" id="WP_133574924.1">
    <property type="nucleotide sequence ID" value="NZ_SNYC01000003.1"/>
</dbReference>